<feature type="transmembrane region" description="Helical" evidence="1">
    <location>
        <begin position="112"/>
        <end position="130"/>
    </location>
</feature>
<evidence type="ECO:0008006" key="4">
    <source>
        <dbReference type="Google" id="ProtNLM"/>
    </source>
</evidence>
<accession>A0ABN7MRD4</accession>
<keyword evidence="1" id="KW-0472">Membrane</keyword>
<feature type="transmembrane region" description="Helical" evidence="1">
    <location>
        <begin position="136"/>
        <end position="156"/>
    </location>
</feature>
<evidence type="ECO:0000313" key="3">
    <source>
        <dbReference type="Proteomes" id="UP000674425"/>
    </source>
</evidence>
<organism evidence="2 3">
    <name type="scientific">Paraburkholderia aspalathi</name>
    <dbReference type="NCBI Taxonomy" id="1324617"/>
    <lineage>
        <taxon>Bacteria</taxon>
        <taxon>Pseudomonadati</taxon>
        <taxon>Pseudomonadota</taxon>
        <taxon>Betaproteobacteria</taxon>
        <taxon>Burkholderiales</taxon>
        <taxon>Burkholderiaceae</taxon>
        <taxon>Paraburkholderia</taxon>
    </lineage>
</organism>
<feature type="transmembrane region" description="Helical" evidence="1">
    <location>
        <begin position="324"/>
        <end position="343"/>
    </location>
</feature>
<dbReference type="RefSeq" id="WP_200621083.1">
    <property type="nucleotide sequence ID" value="NZ_CAJNAU010000070.1"/>
</dbReference>
<evidence type="ECO:0000256" key="1">
    <source>
        <dbReference type="SAM" id="Phobius"/>
    </source>
</evidence>
<feature type="transmembrane region" description="Helical" evidence="1">
    <location>
        <begin position="7"/>
        <end position="28"/>
    </location>
</feature>
<feature type="transmembrane region" description="Helical" evidence="1">
    <location>
        <begin position="235"/>
        <end position="255"/>
    </location>
</feature>
<protein>
    <recommendedName>
        <fullName evidence="4">Transmembrane protein</fullName>
    </recommendedName>
</protein>
<dbReference type="EMBL" id="CAJNAU010000070">
    <property type="protein sequence ID" value="CAE6818337.1"/>
    <property type="molecule type" value="Genomic_DNA"/>
</dbReference>
<feature type="transmembrane region" description="Helical" evidence="1">
    <location>
        <begin position="292"/>
        <end position="312"/>
    </location>
</feature>
<sequence>MQRIYSLWSALLAVTIVATSIYGGVHYFSPIPYWDQWNGYIGFYHAIQDGDYKFFWSQHMDHRIVLPRILFFLDIYLFGGWNAFCIVAIYAMLAGLGVVIWLEYKKWHTAQYSPLFIIGLIFSFLFSWIQNENLKWGFQSQFIAIYLFAMMAFAFYSKPTAQMSRIVLGVLFCGFAELSMGNGIATFFVMATQGVLLRRSWREIVTIIVAGVIASAIYLHHFVKPILPVDPAIAHVPLARLKFFLIFLGNPFYWISNSLKLAAAGGLLLFIFAALATAYLYKKNRFTPYRSFLVAGYGLVFASAIGATQGRWMLGLNGAVASRYTLPVLLSFLLLSLLAADMVTTKRARTLVMLIPVVFLSFLVKFQENVNGDIDVLYRWKLAVLAQKIGLDRPQLDSAIFPLNVHDVYVREANFAAEYEIGPYSRGWLHDAGIVKFDKSLVDASRCTGFLEATSADSAGIEAAGWVVPNVKSRDSLLIVLTNPAGETVGYGVSGKARPDVKASQKDAGNDAGWTGFAKPDQKDLDAYALIGDKFCPLQTIRK</sequence>
<proteinExistence type="predicted"/>
<feature type="transmembrane region" description="Helical" evidence="1">
    <location>
        <begin position="168"/>
        <end position="192"/>
    </location>
</feature>
<keyword evidence="1" id="KW-0812">Transmembrane</keyword>
<keyword evidence="1" id="KW-1133">Transmembrane helix</keyword>
<feature type="transmembrane region" description="Helical" evidence="1">
    <location>
        <begin position="261"/>
        <end position="280"/>
    </location>
</feature>
<evidence type="ECO:0000313" key="2">
    <source>
        <dbReference type="EMBL" id="CAE6818337.1"/>
    </source>
</evidence>
<reference evidence="2 3" key="1">
    <citation type="submission" date="2021-02" db="EMBL/GenBank/DDBJ databases">
        <authorList>
            <person name="Vanwijnsberghe S."/>
        </authorList>
    </citation>
    <scope>NUCLEOTIDE SEQUENCE [LARGE SCALE GENOMIC DNA]</scope>
    <source>
        <strain evidence="2 3">R-69658</strain>
    </source>
</reference>
<keyword evidence="3" id="KW-1185">Reference proteome</keyword>
<name>A0ABN7MRD4_9BURK</name>
<gene>
    <name evidence="2" type="ORF">R69658_05730</name>
</gene>
<feature type="transmembrane region" description="Helical" evidence="1">
    <location>
        <begin position="204"/>
        <end position="223"/>
    </location>
</feature>
<comment type="caution">
    <text evidence="2">The sequence shown here is derived from an EMBL/GenBank/DDBJ whole genome shotgun (WGS) entry which is preliminary data.</text>
</comment>
<dbReference type="Proteomes" id="UP000674425">
    <property type="component" value="Unassembled WGS sequence"/>
</dbReference>
<feature type="transmembrane region" description="Helical" evidence="1">
    <location>
        <begin position="75"/>
        <end position="100"/>
    </location>
</feature>